<reference evidence="1 2" key="2">
    <citation type="submission" date="2019-04" db="EMBL/GenBank/DDBJ databases">
        <title>The genome sequence of big-headed turtle.</title>
        <authorList>
            <person name="Gong S."/>
        </authorList>
    </citation>
    <scope>NUCLEOTIDE SEQUENCE [LARGE SCALE GENOMIC DNA]</scope>
    <source>
        <strain evidence="1">DO16091913</strain>
        <tissue evidence="1">Muscle</tissue>
    </source>
</reference>
<proteinExistence type="predicted"/>
<sequence length="148" mass="16151">MHLTPSFLNSCQGGAVVEGMKDQSREQELEVLTSWHCTNRMSNVMPPTPPRMRHQWGFHLGPSAPQPWLKSSSARLLSFLRISYYASVGTHAVSRLSLRGCGWQQGQGRCASGVETHGRAVMPFDGSCCEHAAETLVPSSAQSHSTGK</sequence>
<comment type="caution">
    <text evidence="1">The sequence shown here is derived from an EMBL/GenBank/DDBJ whole genome shotgun (WGS) entry which is preliminary data.</text>
</comment>
<dbReference type="EMBL" id="QXTE01000258">
    <property type="protein sequence ID" value="TFK00723.1"/>
    <property type="molecule type" value="Genomic_DNA"/>
</dbReference>
<dbReference type="AlphaFoldDB" id="A0A4D9E031"/>
<gene>
    <name evidence="1" type="ORF">DR999_PMT17087</name>
</gene>
<keyword evidence="2" id="KW-1185">Reference proteome</keyword>
<organism evidence="1 2">
    <name type="scientific">Platysternon megacephalum</name>
    <name type="common">big-headed turtle</name>
    <dbReference type="NCBI Taxonomy" id="55544"/>
    <lineage>
        <taxon>Eukaryota</taxon>
        <taxon>Metazoa</taxon>
        <taxon>Chordata</taxon>
        <taxon>Craniata</taxon>
        <taxon>Vertebrata</taxon>
        <taxon>Euteleostomi</taxon>
        <taxon>Archelosauria</taxon>
        <taxon>Testudinata</taxon>
        <taxon>Testudines</taxon>
        <taxon>Cryptodira</taxon>
        <taxon>Durocryptodira</taxon>
        <taxon>Testudinoidea</taxon>
        <taxon>Platysternidae</taxon>
        <taxon>Platysternon</taxon>
    </lineage>
</organism>
<name>A0A4D9E031_9SAUR</name>
<evidence type="ECO:0000313" key="2">
    <source>
        <dbReference type="Proteomes" id="UP000297703"/>
    </source>
</evidence>
<evidence type="ECO:0000313" key="1">
    <source>
        <dbReference type="EMBL" id="TFK00723.1"/>
    </source>
</evidence>
<dbReference type="Proteomes" id="UP000297703">
    <property type="component" value="Unassembled WGS sequence"/>
</dbReference>
<reference evidence="1 2" key="1">
    <citation type="submission" date="2019-04" db="EMBL/GenBank/DDBJ databases">
        <title>Draft genome of the big-headed turtle Platysternon megacephalum.</title>
        <authorList>
            <person name="Gong S."/>
        </authorList>
    </citation>
    <scope>NUCLEOTIDE SEQUENCE [LARGE SCALE GENOMIC DNA]</scope>
    <source>
        <strain evidence="1">DO16091913</strain>
        <tissue evidence="1">Muscle</tissue>
    </source>
</reference>
<accession>A0A4D9E031</accession>
<protein>
    <submittedName>
        <fullName evidence="1">Uncharacterized protein</fullName>
    </submittedName>
</protein>